<evidence type="ECO:0000256" key="3">
    <source>
        <dbReference type="ARBA" id="ARBA00023277"/>
    </source>
</evidence>
<sequence>MNSGARRSTYRSLRSVPPLNRNAYRYVGVGGVIIVVLLTCAVLPVAWLDHDALYDVKMTHPHGLGAVVRQSILATQQHQQVVNRKSPAELEQDSGEEDEEEDNNEDEQQDEEDDDDSIAPEHDEEEEDDDDDEKGADREKDDDDGDDDGEQKEKSDLLTVMNRKVELELPTVTRTRPKHLDRGVSGLPMEETPALIGAKRGHIQECNVNVDAMAYWNDPQGYVDANFDRAAPFQASGSKRYLTFEPDRGAWNNLRMSFENIFVFCAATRRTLVLPPPFPIHILNKGKQKDHGFSDFFPLDKLEMQKHCPIMTMEEFIRIEGGIKTENHAPFISMDQKSHEIAVKASKDCEAEDDSDRSCEVLYAQLRKAALIPGMEGSINCLIFDEDAVEHGQDSFVGDKLAQVKRFCGEDREYMHYDKTLRDAPLVHFMTGSPKYRLLNHFYSTIHFTDPVIDNHYKRLVRDFLHYRDSIFCAAGKIVLALQQEGAKRGFDVDEEGGGGYSSLHIRRGDFQYNMVRLSAKRWYQNTKDIWLPKEILYIATDERDKSWFEPLAKHHELRFLDDYWDFAGLGDLDPNYMGMIETVVASRGRAFAGTWFSTFTGYINRMRGYHGIGAKTSWYSFLPQKTIVHKWEYPYGNYFSHEFPIGWVGIDGNVVVEHGREYAHPKVS</sequence>
<keyword evidence="5" id="KW-1133">Transmembrane helix</keyword>
<name>A0A7S2ULA5_9STRA</name>
<dbReference type="Gene3D" id="3.40.50.11350">
    <property type="match status" value="1"/>
</dbReference>
<dbReference type="FunFam" id="3.40.50.11350:FF:000014">
    <property type="entry name" value="Uncharacterized protein"/>
    <property type="match status" value="1"/>
</dbReference>
<protein>
    <submittedName>
        <fullName evidence="6">Uncharacterized protein</fullName>
    </submittedName>
</protein>
<dbReference type="GO" id="GO:0006004">
    <property type="term" value="P:fucose metabolic process"/>
    <property type="evidence" value="ECO:0007669"/>
    <property type="project" value="UniProtKB-KW"/>
</dbReference>
<dbReference type="AlphaFoldDB" id="A0A7S2ULA5"/>
<keyword evidence="5" id="KW-0812">Transmembrane</keyword>
<dbReference type="Gene3D" id="3.40.50.11340">
    <property type="match status" value="1"/>
</dbReference>
<evidence type="ECO:0000313" key="6">
    <source>
        <dbReference type="EMBL" id="CAD9823059.1"/>
    </source>
</evidence>
<dbReference type="EMBL" id="HBHQ01022036">
    <property type="protein sequence ID" value="CAD9823059.1"/>
    <property type="molecule type" value="Transcribed_RNA"/>
</dbReference>
<dbReference type="CDD" id="cd11296">
    <property type="entry name" value="O-FucT_like"/>
    <property type="match status" value="1"/>
</dbReference>
<keyword evidence="2" id="KW-0294">Fucose metabolism</keyword>
<dbReference type="GO" id="GO:0016740">
    <property type="term" value="F:transferase activity"/>
    <property type="evidence" value="ECO:0007669"/>
    <property type="project" value="UniProtKB-KW"/>
</dbReference>
<dbReference type="PANTHER" id="PTHR31469">
    <property type="entry name" value="OS07G0633600 PROTEIN"/>
    <property type="match status" value="1"/>
</dbReference>
<keyword evidence="5" id="KW-0472">Membrane</keyword>
<evidence type="ECO:0000256" key="1">
    <source>
        <dbReference type="ARBA" id="ARBA00022679"/>
    </source>
</evidence>
<accession>A0A7S2ULA5</accession>
<organism evidence="6">
    <name type="scientific">Attheya septentrionalis</name>
    <dbReference type="NCBI Taxonomy" id="420275"/>
    <lineage>
        <taxon>Eukaryota</taxon>
        <taxon>Sar</taxon>
        <taxon>Stramenopiles</taxon>
        <taxon>Ochrophyta</taxon>
        <taxon>Bacillariophyta</taxon>
        <taxon>Coscinodiscophyceae</taxon>
        <taxon>Chaetocerotophycidae</taxon>
        <taxon>Chaetocerotales</taxon>
        <taxon>Attheyaceae</taxon>
        <taxon>Attheya</taxon>
    </lineage>
</organism>
<feature type="compositionally biased region" description="Acidic residues" evidence="4">
    <location>
        <begin position="90"/>
        <end position="150"/>
    </location>
</feature>
<keyword evidence="3" id="KW-0119">Carbohydrate metabolism</keyword>
<dbReference type="PANTHER" id="PTHR31469:SF8">
    <property type="entry name" value="OS07G0641000 PROTEIN"/>
    <property type="match status" value="1"/>
</dbReference>
<evidence type="ECO:0000256" key="2">
    <source>
        <dbReference type="ARBA" id="ARBA00023253"/>
    </source>
</evidence>
<feature type="region of interest" description="Disordered" evidence="4">
    <location>
        <begin position="78"/>
        <end position="160"/>
    </location>
</feature>
<reference evidence="6" key="1">
    <citation type="submission" date="2021-01" db="EMBL/GenBank/DDBJ databases">
        <authorList>
            <person name="Corre E."/>
            <person name="Pelletier E."/>
            <person name="Niang G."/>
            <person name="Scheremetjew M."/>
            <person name="Finn R."/>
            <person name="Kale V."/>
            <person name="Holt S."/>
            <person name="Cochrane G."/>
            <person name="Meng A."/>
            <person name="Brown T."/>
            <person name="Cohen L."/>
        </authorList>
    </citation>
    <scope>NUCLEOTIDE SEQUENCE</scope>
    <source>
        <strain evidence="6">CCMP2084</strain>
    </source>
</reference>
<proteinExistence type="predicted"/>
<evidence type="ECO:0000256" key="5">
    <source>
        <dbReference type="SAM" id="Phobius"/>
    </source>
</evidence>
<keyword evidence="1" id="KW-0808">Transferase</keyword>
<feature type="transmembrane region" description="Helical" evidence="5">
    <location>
        <begin position="23"/>
        <end position="48"/>
    </location>
</feature>
<dbReference type="Pfam" id="PF10250">
    <property type="entry name" value="O-FucT"/>
    <property type="match status" value="1"/>
</dbReference>
<gene>
    <name evidence="6" type="ORF">ASEP1449_LOCUS14893</name>
</gene>
<dbReference type="InterPro" id="IPR019378">
    <property type="entry name" value="GDP-Fuc_O-FucTrfase"/>
</dbReference>
<evidence type="ECO:0000256" key="4">
    <source>
        <dbReference type="SAM" id="MobiDB-lite"/>
    </source>
</evidence>